<keyword evidence="2" id="KW-0489">Methyltransferase</keyword>
<sequence>MSKQNHDTMDEQNFRNKIDFLDGAERRRLLPPEEILNILPIEKSHTILDAGAGSGYLTVPAAKLVNGAVYALDMDARMLDVIDEKARAENITNIKLVPGSIDDIPLPEESADIVLASLILHEVRPLSRVLQQIRRVLKEDGHFLCLEYEKEEGTVPGPPMHIRIHSSEMEQELANAGFHAVQKVYPGKSIYIITAIKTAVQVR</sequence>
<organism evidence="2 3">
    <name type="scientific">Ruminiclostridium cellobioparum subsp. termitidis CT1112</name>
    <dbReference type="NCBI Taxonomy" id="1195236"/>
    <lineage>
        <taxon>Bacteria</taxon>
        <taxon>Bacillati</taxon>
        <taxon>Bacillota</taxon>
        <taxon>Clostridia</taxon>
        <taxon>Eubacteriales</taxon>
        <taxon>Oscillospiraceae</taxon>
        <taxon>Ruminiclostridium</taxon>
    </lineage>
</organism>
<accession>S0FMN9</accession>
<dbReference type="SUPFAM" id="SSF53335">
    <property type="entry name" value="S-adenosyl-L-methionine-dependent methyltransferases"/>
    <property type="match status" value="1"/>
</dbReference>
<dbReference type="PATRIC" id="fig|1195236.3.peg.5083"/>
<keyword evidence="2" id="KW-0808">Transferase</keyword>
<dbReference type="AlphaFoldDB" id="S0FMN9"/>
<keyword evidence="2" id="KW-0830">Ubiquinone</keyword>
<dbReference type="PANTHER" id="PTHR43591:SF24">
    <property type="entry name" value="2-METHOXY-6-POLYPRENYL-1,4-BENZOQUINOL METHYLASE, MITOCHONDRIAL"/>
    <property type="match status" value="1"/>
</dbReference>
<dbReference type="PANTHER" id="PTHR43591">
    <property type="entry name" value="METHYLTRANSFERASE"/>
    <property type="match status" value="1"/>
</dbReference>
<gene>
    <name evidence="2" type="ORF">CTER_4891</name>
</gene>
<proteinExistence type="predicted"/>
<evidence type="ECO:0000259" key="1">
    <source>
        <dbReference type="Pfam" id="PF08241"/>
    </source>
</evidence>
<dbReference type="Gene3D" id="3.40.50.150">
    <property type="entry name" value="Vaccinia Virus protein VP39"/>
    <property type="match status" value="1"/>
</dbReference>
<dbReference type="STRING" id="1195236.CTER_4891"/>
<reference evidence="2 3" key="1">
    <citation type="journal article" date="2013" name="Genome Announc.">
        <title>Draft Genome Sequence of the Cellulolytic, Mesophilic, Anaerobic Bacterium Clostridium termitidis Strain CT1112 (DSM 5398).</title>
        <authorList>
            <person name="Lal S."/>
            <person name="Ramachandran U."/>
            <person name="Zhang X."/>
            <person name="Munir R."/>
            <person name="Sparling R."/>
            <person name="Levin D.B."/>
        </authorList>
    </citation>
    <scope>NUCLEOTIDE SEQUENCE [LARGE SCALE GENOMIC DNA]</scope>
    <source>
        <strain evidence="2 3">CT1112</strain>
    </source>
</reference>
<dbReference type="Pfam" id="PF08241">
    <property type="entry name" value="Methyltransf_11"/>
    <property type="match status" value="1"/>
</dbReference>
<feature type="domain" description="Methyltransferase type 11" evidence="1">
    <location>
        <begin position="48"/>
        <end position="145"/>
    </location>
</feature>
<dbReference type="InterPro" id="IPR013216">
    <property type="entry name" value="Methyltransf_11"/>
</dbReference>
<evidence type="ECO:0000313" key="2">
    <source>
        <dbReference type="EMBL" id="EMS69763.1"/>
    </source>
</evidence>
<dbReference type="CDD" id="cd02440">
    <property type="entry name" value="AdoMet_MTases"/>
    <property type="match status" value="1"/>
</dbReference>
<dbReference type="RefSeq" id="WP_004630115.1">
    <property type="nucleotide sequence ID" value="NZ_AORV01000065.1"/>
</dbReference>
<protein>
    <submittedName>
        <fullName evidence="2">Methylase involved in ubiquinone/menaquinone biosynthesis</fullName>
    </submittedName>
</protein>
<dbReference type="EMBL" id="AORV01000065">
    <property type="protein sequence ID" value="EMS69763.1"/>
    <property type="molecule type" value="Genomic_DNA"/>
</dbReference>
<dbReference type="InterPro" id="IPR029063">
    <property type="entry name" value="SAM-dependent_MTases_sf"/>
</dbReference>
<dbReference type="GO" id="GO:0032259">
    <property type="term" value="P:methylation"/>
    <property type="evidence" value="ECO:0007669"/>
    <property type="project" value="UniProtKB-KW"/>
</dbReference>
<keyword evidence="3" id="KW-1185">Reference proteome</keyword>
<evidence type="ECO:0000313" key="3">
    <source>
        <dbReference type="Proteomes" id="UP000014155"/>
    </source>
</evidence>
<dbReference type="Proteomes" id="UP000014155">
    <property type="component" value="Unassembled WGS sequence"/>
</dbReference>
<dbReference type="GO" id="GO:0008757">
    <property type="term" value="F:S-adenosylmethionine-dependent methyltransferase activity"/>
    <property type="evidence" value="ECO:0007669"/>
    <property type="project" value="InterPro"/>
</dbReference>
<comment type="caution">
    <text evidence="2">The sequence shown here is derived from an EMBL/GenBank/DDBJ whole genome shotgun (WGS) entry which is preliminary data.</text>
</comment>
<dbReference type="eggNOG" id="COG2226">
    <property type="taxonomic scope" value="Bacteria"/>
</dbReference>
<name>S0FMN9_RUMCE</name>